<feature type="compositionally biased region" description="Basic and acidic residues" evidence="1">
    <location>
        <begin position="453"/>
        <end position="467"/>
    </location>
</feature>
<dbReference type="AlphaFoldDB" id="A0A1B6CCH4"/>
<protein>
    <submittedName>
        <fullName evidence="2">Uncharacterized protein</fullName>
    </submittedName>
</protein>
<dbReference type="EMBL" id="GEDC01026150">
    <property type="protein sequence ID" value="JAS11148.1"/>
    <property type="molecule type" value="Transcribed_RNA"/>
</dbReference>
<evidence type="ECO:0000256" key="1">
    <source>
        <dbReference type="SAM" id="MobiDB-lite"/>
    </source>
</evidence>
<name>A0A1B6CCH4_9HEMI</name>
<gene>
    <name evidence="2" type="ORF">g.9819</name>
</gene>
<reference evidence="2" key="1">
    <citation type="submission" date="2015-12" db="EMBL/GenBank/DDBJ databases">
        <title>De novo transcriptome assembly of four potential Pierce s Disease insect vectors from Arizona vineyards.</title>
        <authorList>
            <person name="Tassone E.E."/>
        </authorList>
    </citation>
    <scope>NUCLEOTIDE SEQUENCE</scope>
</reference>
<organism evidence="2">
    <name type="scientific">Clastoptera arizonana</name>
    <name type="common">Arizona spittle bug</name>
    <dbReference type="NCBI Taxonomy" id="38151"/>
    <lineage>
        <taxon>Eukaryota</taxon>
        <taxon>Metazoa</taxon>
        <taxon>Ecdysozoa</taxon>
        <taxon>Arthropoda</taxon>
        <taxon>Hexapoda</taxon>
        <taxon>Insecta</taxon>
        <taxon>Pterygota</taxon>
        <taxon>Neoptera</taxon>
        <taxon>Paraneoptera</taxon>
        <taxon>Hemiptera</taxon>
        <taxon>Auchenorrhyncha</taxon>
        <taxon>Cercopoidea</taxon>
        <taxon>Clastopteridae</taxon>
        <taxon>Clastoptera</taxon>
    </lineage>
</organism>
<dbReference type="PANTHER" id="PTHR47412:SF1">
    <property type="entry name" value="FI01434P-RELATED"/>
    <property type="match status" value="1"/>
</dbReference>
<evidence type="ECO:0000313" key="2">
    <source>
        <dbReference type="EMBL" id="JAS11148.1"/>
    </source>
</evidence>
<feature type="non-terminal residue" evidence="2">
    <location>
        <position position="478"/>
    </location>
</feature>
<feature type="compositionally biased region" description="Low complexity" evidence="1">
    <location>
        <begin position="435"/>
        <end position="448"/>
    </location>
</feature>
<dbReference type="PANTHER" id="PTHR47412">
    <property type="entry name" value="FI01434P-RELATED"/>
    <property type="match status" value="1"/>
</dbReference>
<proteinExistence type="predicted"/>
<dbReference type="Pfam" id="PF13896">
    <property type="entry name" value="Glyco_transf_49"/>
    <property type="match status" value="1"/>
</dbReference>
<sequence>MKCCAMICRFFRTKLCVYFFILICVLFLGRIFQTRRAAALRAIFYHFPYPRGNTLLLHQFSSENNIPFVPGLFLKSIQPINESYCNFRLGYNIFNDKFEEVDPSPQLGYDGAYRIIYNVIKGTNNESKTITYCSHFTPEFLYHLVEIVIRWEGPVSVSAFVPSTDASITMCLLERICNCVPEMNKVSVHFVFPNEYPPDHIACDPTLSVPQGCFMPDVLVNKKLETFRNTEKLIYPVNVARNVARVSAETTYVLVSDIELIPSKNLVSRFLSMIQRLEERSGSDFRLILKRFVYVLPVFEVENYIYKIPEIKSQLIDLYSQNRAVYFHRWVCLHCQRFPGLQRWIHRKLHVLDNSVQPLLVVRREFPYHRWEPIYIGTNQEPLYSEQLSWEGQQDKMTQFSKRKISSGQSDLKREETEPKMFIGKVYDNRKKNKNTNNSNGPEGGNNNDQENVNERGIDVKENERGRIHNFRKKFHRR</sequence>
<accession>A0A1B6CCH4</accession>
<feature type="compositionally biased region" description="Basic residues" evidence="1">
    <location>
        <begin position="468"/>
        <end position="478"/>
    </location>
</feature>
<feature type="region of interest" description="Disordered" evidence="1">
    <location>
        <begin position="423"/>
        <end position="478"/>
    </location>
</feature>